<comment type="caution">
    <text evidence="1">The sequence shown here is derived from an EMBL/GenBank/DDBJ whole genome shotgun (WGS) entry which is preliminary data.</text>
</comment>
<evidence type="ECO:0000313" key="1">
    <source>
        <dbReference type="EMBL" id="GHO88379.1"/>
    </source>
</evidence>
<evidence type="ECO:0000313" key="2">
    <source>
        <dbReference type="Proteomes" id="UP000635565"/>
    </source>
</evidence>
<sequence length="79" mass="9207">MAMYEICVKGHLDQNWSEWFDGMTFTYKEDRDTVITGPVIDQAALHSLLVKIYDLNLTLLSVTCIKPDPVFDRKEEKLR</sequence>
<name>A0ABQ3VQ39_9CHLR</name>
<reference evidence="1 2" key="1">
    <citation type="journal article" date="2021" name="Int. J. Syst. Evol. Microbiol.">
        <title>Reticulibacter mediterranei gen. nov., sp. nov., within the new family Reticulibacteraceae fam. nov., and Ktedonospora formicarum gen. nov., sp. nov., Ktedonobacter robiniae sp. nov., Dictyobacter formicarum sp. nov. and Dictyobacter arantiisoli sp. nov., belonging to the class Ktedonobacteria.</title>
        <authorList>
            <person name="Yabe S."/>
            <person name="Zheng Y."/>
            <person name="Wang C.M."/>
            <person name="Sakai Y."/>
            <person name="Abe K."/>
            <person name="Yokota A."/>
            <person name="Donadio S."/>
            <person name="Cavaletti L."/>
            <person name="Monciardini P."/>
        </authorList>
    </citation>
    <scope>NUCLEOTIDE SEQUENCE [LARGE SCALE GENOMIC DNA]</scope>
    <source>
        <strain evidence="1 2">SOSP1-9</strain>
    </source>
</reference>
<dbReference type="EMBL" id="BNJJ01000024">
    <property type="protein sequence ID" value="GHO88379.1"/>
    <property type="molecule type" value="Genomic_DNA"/>
</dbReference>
<accession>A0ABQ3VQ39</accession>
<gene>
    <name evidence="1" type="ORF">KSZ_63850</name>
</gene>
<dbReference type="Proteomes" id="UP000635565">
    <property type="component" value="Unassembled WGS sequence"/>
</dbReference>
<organism evidence="1 2">
    <name type="scientific">Dictyobacter formicarum</name>
    <dbReference type="NCBI Taxonomy" id="2778368"/>
    <lineage>
        <taxon>Bacteria</taxon>
        <taxon>Bacillati</taxon>
        <taxon>Chloroflexota</taxon>
        <taxon>Ktedonobacteria</taxon>
        <taxon>Ktedonobacterales</taxon>
        <taxon>Dictyobacteraceae</taxon>
        <taxon>Dictyobacter</taxon>
    </lineage>
</organism>
<proteinExistence type="predicted"/>
<dbReference type="RefSeq" id="WP_201365972.1">
    <property type="nucleotide sequence ID" value="NZ_BNJJ01000024.1"/>
</dbReference>
<protein>
    <submittedName>
        <fullName evidence="1">Uncharacterized protein</fullName>
    </submittedName>
</protein>
<keyword evidence="2" id="KW-1185">Reference proteome</keyword>